<evidence type="ECO:0000313" key="7">
    <source>
        <dbReference type="EMBL" id="KAK1435609.1"/>
    </source>
</evidence>
<organism evidence="7 8">
    <name type="scientific">Tagetes erecta</name>
    <name type="common">African marigold</name>
    <dbReference type="NCBI Taxonomy" id="13708"/>
    <lineage>
        <taxon>Eukaryota</taxon>
        <taxon>Viridiplantae</taxon>
        <taxon>Streptophyta</taxon>
        <taxon>Embryophyta</taxon>
        <taxon>Tracheophyta</taxon>
        <taxon>Spermatophyta</taxon>
        <taxon>Magnoliopsida</taxon>
        <taxon>eudicotyledons</taxon>
        <taxon>Gunneridae</taxon>
        <taxon>Pentapetalae</taxon>
        <taxon>asterids</taxon>
        <taxon>campanulids</taxon>
        <taxon>Asterales</taxon>
        <taxon>Asteraceae</taxon>
        <taxon>Asteroideae</taxon>
        <taxon>Heliantheae alliance</taxon>
        <taxon>Tageteae</taxon>
        <taxon>Tagetes</taxon>
    </lineage>
</organism>
<feature type="region of interest" description="Disordered" evidence="5">
    <location>
        <begin position="54"/>
        <end position="89"/>
    </location>
</feature>
<sequence>MFAASSKLFILFNAPLSLSHHRPFTLCLSHHRYPPISVVPHLIHPSRSNSHFPIKSSQHFDSRSDTNTPLDNNNDNDDDNVPDSPLVTSSHPWPEWSELLESISISACFEPDRNIKDQFVPNESLSMEFVDAACSFLCFAHNRPDILGWLHKDDIQVLVNNGTPFLFKNANETEKRMRLFLKEEESSEATTLDLMKYILSYASNPIFYPERNIKEATELCARNLLREMANFSSRGEDDQATKNLEPNVTVKRGDWICQKCSFMNVAKNTKCLECEELRPQRQLTGNEWDCPKCNFFNYGRNTVCLKCECRRPDDMFAKKTENIKTRNFEPKSNASGINSEKTVSEIENQIKDVAEDEKSEKWFKKVAELHDVADLTSAISDDDFPEIMPMRKGENRFVVSKKKDRSLNSPTYKRQQAIEQEKSSNFVPFVPFPPDYFAKKDNTQQSVKASNDVNLVQEARNTQVNRSEDSLETFNGDQVKPGNSNLRNGVQGSSLEGSAVKETYPLDMSEEAKASISTSSSQILHENAIKATSDYNLVQETRNTQMKRSENRPATLNGENPNLRNGLRGSSLEGSAVKETDPLDMSEEAKAERWFRRVAQIKDISELSQIPDEDFPSIMPMRKGVNRFVVSKRKTPLERRLSSPEYRKNVRTMRSEPLKKDSDGS</sequence>
<name>A0AAD8L7E9_TARER</name>
<dbReference type="AlphaFoldDB" id="A0AAD8L7E9"/>
<feature type="compositionally biased region" description="Basic and acidic residues" evidence="5">
    <location>
        <begin position="576"/>
        <end position="588"/>
    </location>
</feature>
<keyword evidence="1" id="KW-0479">Metal-binding</keyword>
<keyword evidence="2 4" id="KW-0863">Zinc-finger</keyword>
<evidence type="ECO:0000256" key="4">
    <source>
        <dbReference type="PROSITE-ProRule" id="PRU00322"/>
    </source>
</evidence>
<dbReference type="PROSITE" id="PS50199">
    <property type="entry name" value="ZF_RANBP2_2"/>
    <property type="match status" value="2"/>
</dbReference>
<reference evidence="7" key="1">
    <citation type="journal article" date="2023" name="bioRxiv">
        <title>Improved chromosome-level genome assembly for marigold (Tagetes erecta).</title>
        <authorList>
            <person name="Jiang F."/>
            <person name="Yuan L."/>
            <person name="Wang S."/>
            <person name="Wang H."/>
            <person name="Xu D."/>
            <person name="Wang A."/>
            <person name="Fan W."/>
        </authorList>
    </citation>
    <scope>NUCLEOTIDE SEQUENCE</scope>
    <source>
        <strain evidence="7">WSJ</strain>
        <tissue evidence="7">Leaf</tissue>
    </source>
</reference>
<feature type="compositionally biased region" description="Polar residues" evidence="5">
    <location>
        <begin position="472"/>
        <end position="496"/>
    </location>
</feature>
<dbReference type="InterPro" id="IPR036443">
    <property type="entry name" value="Znf_RanBP2_sf"/>
</dbReference>
<keyword evidence="3" id="KW-0862">Zinc</keyword>
<evidence type="ECO:0000256" key="1">
    <source>
        <dbReference type="ARBA" id="ARBA00022723"/>
    </source>
</evidence>
<feature type="domain" description="RanBP2-type" evidence="6">
    <location>
        <begin position="251"/>
        <end position="280"/>
    </location>
</feature>
<dbReference type="GO" id="GO:0005737">
    <property type="term" value="C:cytoplasm"/>
    <property type="evidence" value="ECO:0007669"/>
    <property type="project" value="TreeGrafter"/>
</dbReference>
<keyword evidence="8" id="KW-1185">Reference proteome</keyword>
<dbReference type="SUPFAM" id="SSF90209">
    <property type="entry name" value="Ran binding protein zinc finger-like"/>
    <property type="match status" value="1"/>
</dbReference>
<dbReference type="Proteomes" id="UP001229421">
    <property type="component" value="Unassembled WGS sequence"/>
</dbReference>
<evidence type="ECO:0000256" key="5">
    <source>
        <dbReference type="SAM" id="MobiDB-lite"/>
    </source>
</evidence>
<feature type="compositionally biased region" description="Polar residues" evidence="5">
    <location>
        <begin position="544"/>
        <end position="563"/>
    </location>
</feature>
<dbReference type="GO" id="GO:0003729">
    <property type="term" value="F:mRNA binding"/>
    <property type="evidence" value="ECO:0007669"/>
    <property type="project" value="TreeGrafter"/>
</dbReference>
<dbReference type="Pfam" id="PF00641">
    <property type="entry name" value="Zn_ribbon_RanBP"/>
    <property type="match status" value="2"/>
</dbReference>
<feature type="region of interest" description="Disordered" evidence="5">
    <location>
        <begin position="544"/>
        <end position="588"/>
    </location>
</feature>
<feature type="region of interest" description="Disordered" evidence="5">
    <location>
        <begin position="632"/>
        <end position="665"/>
    </location>
</feature>
<dbReference type="PROSITE" id="PS01358">
    <property type="entry name" value="ZF_RANBP2_1"/>
    <property type="match status" value="2"/>
</dbReference>
<proteinExistence type="predicted"/>
<feature type="domain" description="RanBP2-type" evidence="6">
    <location>
        <begin position="283"/>
        <end position="313"/>
    </location>
</feature>
<feature type="region of interest" description="Disordered" evidence="5">
    <location>
        <begin position="463"/>
        <end position="499"/>
    </location>
</feature>
<evidence type="ECO:0000256" key="3">
    <source>
        <dbReference type="ARBA" id="ARBA00022833"/>
    </source>
</evidence>
<comment type="caution">
    <text evidence="7">The sequence shown here is derived from an EMBL/GenBank/DDBJ whole genome shotgun (WGS) entry which is preliminary data.</text>
</comment>
<dbReference type="Gene3D" id="4.10.1060.10">
    <property type="entry name" value="Zinc finger, RanBP2-type"/>
    <property type="match status" value="2"/>
</dbReference>
<dbReference type="PANTHER" id="PTHR23111">
    <property type="entry name" value="ZINC FINGER PROTEIN"/>
    <property type="match status" value="1"/>
</dbReference>
<evidence type="ECO:0000256" key="2">
    <source>
        <dbReference type="ARBA" id="ARBA00022771"/>
    </source>
</evidence>
<protein>
    <recommendedName>
        <fullName evidence="6">RanBP2-type domain-containing protein</fullName>
    </recommendedName>
</protein>
<evidence type="ECO:0000259" key="6">
    <source>
        <dbReference type="PROSITE" id="PS50199"/>
    </source>
</evidence>
<dbReference type="SMART" id="SM00547">
    <property type="entry name" value="ZnF_RBZ"/>
    <property type="match status" value="2"/>
</dbReference>
<gene>
    <name evidence="7" type="ORF">QVD17_01375</name>
</gene>
<accession>A0AAD8L7E9</accession>
<feature type="compositionally biased region" description="Basic and acidic residues" evidence="5">
    <location>
        <begin position="635"/>
        <end position="665"/>
    </location>
</feature>
<evidence type="ECO:0000313" key="8">
    <source>
        <dbReference type="Proteomes" id="UP001229421"/>
    </source>
</evidence>
<dbReference type="PANTHER" id="PTHR23111:SF30">
    <property type="entry name" value="ZINC FINGER PROTEIN VAR3, CHLOROPLASTIC"/>
    <property type="match status" value="1"/>
</dbReference>
<dbReference type="GO" id="GO:0008270">
    <property type="term" value="F:zinc ion binding"/>
    <property type="evidence" value="ECO:0007669"/>
    <property type="project" value="UniProtKB-KW"/>
</dbReference>
<dbReference type="InterPro" id="IPR001876">
    <property type="entry name" value="Znf_RanBP2"/>
</dbReference>
<dbReference type="EMBL" id="JAUHHV010000001">
    <property type="protein sequence ID" value="KAK1435609.1"/>
    <property type="molecule type" value="Genomic_DNA"/>
</dbReference>